<gene>
    <name evidence="6" type="ORF">FIL70_20940</name>
</gene>
<dbReference type="Proteomes" id="UP000311469">
    <property type="component" value="Chromosome cSF2"/>
</dbReference>
<evidence type="ECO:0000256" key="3">
    <source>
        <dbReference type="PROSITE-ProRule" id="PRU10007"/>
    </source>
</evidence>
<proteinExistence type="inferred from homology"/>
<accession>A0A5B8CLQ9</accession>
<dbReference type="InterPro" id="IPR015590">
    <property type="entry name" value="Aldehyde_DH_dom"/>
</dbReference>
<dbReference type="EMBL" id="CP041017">
    <property type="protein sequence ID" value="QDC39660.1"/>
    <property type="molecule type" value="Genomic_DNA"/>
</dbReference>
<dbReference type="Gene3D" id="3.40.309.10">
    <property type="entry name" value="Aldehyde Dehydrogenase, Chain A, domain 2"/>
    <property type="match status" value="1"/>
</dbReference>
<protein>
    <submittedName>
        <fullName evidence="6">Aldehyde dehydrogenase family protein</fullName>
    </submittedName>
</protein>
<dbReference type="InterPro" id="IPR016162">
    <property type="entry name" value="Ald_DH_N"/>
</dbReference>
<evidence type="ECO:0000256" key="2">
    <source>
        <dbReference type="ARBA" id="ARBA00023002"/>
    </source>
</evidence>
<evidence type="ECO:0000259" key="5">
    <source>
        <dbReference type="Pfam" id="PF00171"/>
    </source>
</evidence>
<evidence type="ECO:0000256" key="1">
    <source>
        <dbReference type="ARBA" id="ARBA00009986"/>
    </source>
</evidence>
<dbReference type="AlphaFoldDB" id="A0A5B8CLQ9"/>
<reference evidence="6 7" key="1">
    <citation type="submission" date="2019-06" db="EMBL/GenBank/DDBJ databases">
        <title>Genome organization and adaptive potential of archetypical organophosphate degarding Sphingobium fuliginis ATCC 27551.</title>
        <authorList>
            <person name="Sarwar A."/>
            <person name="Parthasarathy S."/>
            <person name="Singh C."/>
            <person name="Siddavattam D."/>
        </authorList>
    </citation>
    <scope>NUCLEOTIDE SEQUENCE [LARGE SCALE GENOMIC DNA]</scope>
    <source>
        <strain evidence="6 7">ATCC 27551</strain>
    </source>
</reference>
<evidence type="ECO:0000256" key="4">
    <source>
        <dbReference type="RuleBase" id="RU003345"/>
    </source>
</evidence>
<dbReference type="PROSITE" id="PS00687">
    <property type="entry name" value="ALDEHYDE_DEHYDR_GLU"/>
    <property type="match status" value="1"/>
</dbReference>
<feature type="active site" evidence="3">
    <location>
        <position position="251"/>
    </location>
</feature>
<name>A0A5B8CLQ9_SPHSA</name>
<dbReference type="InterPro" id="IPR016163">
    <property type="entry name" value="Ald_DH_C"/>
</dbReference>
<evidence type="ECO:0000313" key="6">
    <source>
        <dbReference type="EMBL" id="QDC39660.1"/>
    </source>
</evidence>
<dbReference type="InterPro" id="IPR016161">
    <property type="entry name" value="Ald_DH/histidinol_DH"/>
</dbReference>
<dbReference type="RefSeq" id="WP_140043246.1">
    <property type="nucleotide sequence ID" value="NZ_CP041017.1"/>
</dbReference>
<dbReference type="InterPro" id="IPR029510">
    <property type="entry name" value="Ald_DH_CS_GLU"/>
</dbReference>
<feature type="domain" description="Aldehyde dehydrogenase" evidence="5">
    <location>
        <begin position="17"/>
        <end position="479"/>
    </location>
</feature>
<dbReference type="Pfam" id="PF00171">
    <property type="entry name" value="Aldedh"/>
    <property type="match status" value="1"/>
</dbReference>
<dbReference type="FunFam" id="3.40.605.10:FF:000007">
    <property type="entry name" value="NAD/NADP-dependent betaine aldehyde dehydrogenase"/>
    <property type="match status" value="1"/>
</dbReference>
<dbReference type="FunFam" id="3.40.309.10:FF:000012">
    <property type="entry name" value="Betaine aldehyde dehydrogenase"/>
    <property type="match status" value="1"/>
</dbReference>
<keyword evidence="2 4" id="KW-0560">Oxidoreductase</keyword>
<dbReference type="Gene3D" id="3.40.605.10">
    <property type="entry name" value="Aldehyde Dehydrogenase, Chain A, domain 1"/>
    <property type="match status" value="1"/>
</dbReference>
<dbReference type="PANTHER" id="PTHR11699">
    <property type="entry name" value="ALDEHYDE DEHYDROGENASE-RELATED"/>
    <property type="match status" value="1"/>
</dbReference>
<comment type="similarity">
    <text evidence="1 4">Belongs to the aldehyde dehydrogenase family.</text>
</comment>
<organism evidence="6 7">
    <name type="scientific">Sphingobium fuliginis ATCC 27551</name>
    <dbReference type="NCBI Taxonomy" id="1208342"/>
    <lineage>
        <taxon>Bacteria</taxon>
        <taxon>Pseudomonadati</taxon>
        <taxon>Pseudomonadota</taxon>
        <taxon>Alphaproteobacteria</taxon>
        <taxon>Sphingomonadales</taxon>
        <taxon>Sphingomonadaceae</taxon>
        <taxon>Sphingobium</taxon>
    </lineage>
</organism>
<sequence length="483" mass="51644">MSGRFGKLKTLIDGELVESASGQWLESVDPATEQVIGYVPLCDRADAERAIAAAQAAAPAWRDLGVAGRAAKLRELAARLLERSQELLDIEVADTGSTVGKMRGDVGHTIGSLEQYAGLGLEMKGETIPASVNHLHMTVRQPFGVVGRIVPFNHPLYFSLGGSAAPLMAGNTLVVKPPEQSPLSSAIMSEICRDVLPKGVMNVLNGVGAGIGDAIVRHPGVRRIAFIGSVPTGLAIQRAAAESAVKHLTLELGGKNPMIVFPDVDIDQAVTAAFQGMNFAWSGQSCGSTSRLLVHDSIYDDVVQRLAARIDAVKLGMPADPSSEMGPINSKAHYERVLRYIEYGKEDGATLMAGGVRPDGDDFARGYWVRPTLFGNVTPDMRIAKEEIFGPVLSALRWSNIDEALRIANGTEYGLTASIWTNDLKTALRTAQKVESGYIWVNGASSHHRGTPFGGLKNSGIGRDEGLEELLSYTEQKAIHIAL</sequence>
<dbReference type="GO" id="GO:0016620">
    <property type="term" value="F:oxidoreductase activity, acting on the aldehyde or oxo group of donors, NAD or NADP as acceptor"/>
    <property type="evidence" value="ECO:0007669"/>
    <property type="project" value="InterPro"/>
</dbReference>
<dbReference type="KEGG" id="sufl:FIL70_20940"/>
<dbReference type="SUPFAM" id="SSF53720">
    <property type="entry name" value="ALDH-like"/>
    <property type="match status" value="1"/>
</dbReference>
<evidence type="ECO:0000313" key="7">
    <source>
        <dbReference type="Proteomes" id="UP000311469"/>
    </source>
</evidence>